<reference evidence="7" key="1">
    <citation type="submission" date="2025-08" db="UniProtKB">
        <authorList>
            <consortium name="RefSeq"/>
        </authorList>
    </citation>
    <scope>IDENTIFICATION</scope>
</reference>
<dbReference type="Gene3D" id="3.30.40.10">
    <property type="entry name" value="Zinc/RING finger domain, C3HC4 (zinc finger)"/>
    <property type="match status" value="1"/>
</dbReference>
<dbReference type="GO" id="GO:0008270">
    <property type="term" value="F:zinc ion binding"/>
    <property type="evidence" value="ECO:0007669"/>
    <property type="project" value="UniProtKB-KW"/>
</dbReference>
<dbReference type="InterPro" id="IPR013083">
    <property type="entry name" value="Znf_RING/FYVE/PHD"/>
</dbReference>
<dbReference type="Proteomes" id="UP000504607">
    <property type="component" value="Chromosome 5"/>
</dbReference>
<dbReference type="PANTHER" id="PTHR46214">
    <property type="entry name" value="ZINC FINGER, RING-CH-TYPE"/>
    <property type="match status" value="1"/>
</dbReference>
<dbReference type="OrthoDB" id="1734943at2759"/>
<dbReference type="AlphaFoldDB" id="A0A6I9R7M6"/>
<keyword evidence="3" id="KW-0862">Zinc</keyword>
<keyword evidence="4" id="KW-1133">Transmembrane helix</keyword>
<dbReference type="KEGG" id="egu:105044765"/>
<proteinExistence type="predicted"/>
<dbReference type="InParanoid" id="A0A6I9R7M6"/>
<evidence type="ECO:0000256" key="1">
    <source>
        <dbReference type="ARBA" id="ARBA00022723"/>
    </source>
</evidence>
<dbReference type="PANTHER" id="PTHR46214:SF8">
    <property type="entry name" value="RING_FYVE_PHD ZINC FINGER SUPERFAMILY PROTEIN"/>
    <property type="match status" value="1"/>
</dbReference>
<evidence type="ECO:0000256" key="2">
    <source>
        <dbReference type="ARBA" id="ARBA00022771"/>
    </source>
</evidence>
<keyword evidence="4" id="KW-0472">Membrane</keyword>
<feature type="transmembrane region" description="Helical" evidence="4">
    <location>
        <begin position="136"/>
        <end position="157"/>
    </location>
</feature>
<name>A0A6I9R7M6_ELAGV</name>
<dbReference type="PROSITE" id="PS51292">
    <property type="entry name" value="ZF_RING_CH"/>
    <property type="match status" value="1"/>
</dbReference>
<evidence type="ECO:0000256" key="4">
    <source>
        <dbReference type="SAM" id="Phobius"/>
    </source>
</evidence>
<evidence type="ECO:0000313" key="6">
    <source>
        <dbReference type="Proteomes" id="UP000504607"/>
    </source>
</evidence>
<accession>A0A6I9R7M6</accession>
<dbReference type="InterPro" id="IPR011016">
    <property type="entry name" value="Znf_RING-CH"/>
</dbReference>
<protein>
    <submittedName>
        <fullName evidence="7">Uncharacterized protein LOC105044765</fullName>
    </submittedName>
</protein>
<dbReference type="GeneID" id="105044765"/>
<evidence type="ECO:0000313" key="7">
    <source>
        <dbReference type="RefSeq" id="XP_010921068.1"/>
    </source>
</evidence>
<dbReference type="SUPFAM" id="SSF57850">
    <property type="entry name" value="RING/U-box"/>
    <property type="match status" value="1"/>
</dbReference>
<keyword evidence="2" id="KW-0863">Zinc-finger</keyword>
<organism evidence="6 7">
    <name type="scientific">Elaeis guineensis var. tenera</name>
    <name type="common">Oil palm</name>
    <dbReference type="NCBI Taxonomy" id="51953"/>
    <lineage>
        <taxon>Eukaryota</taxon>
        <taxon>Viridiplantae</taxon>
        <taxon>Streptophyta</taxon>
        <taxon>Embryophyta</taxon>
        <taxon>Tracheophyta</taxon>
        <taxon>Spermatophyta</taxon>
        <taxon>Magnoliopsida</taxon>
        <taxon>Liliopsida</taxon>
        <taxon>Arecaceae</taxon>
        <taxon>Arecoideae</taxon>
        <taxon>Cocoseae</taxon>
        <taxon>Elaeidinae</taxon>
        <taxon>Elaeis</taxon>
    </lineage>
</organism>
<gene>
    <name evidence="7" type="primary">LOC105044765</name>
</gene>
<keyword evidence="4" id="KW-0812">Transmembrane</keyword>
<sequence length="164" mass="17997">MDSSDGKNDGIHGKTGLENNGDFVINVGCCGGGRSDVGSSGGAEKEEKICRVCQMSSDCVSQSGDLIQLGCRCRNDLGTAHRNCAELWFAMKGNRVCEICGVVARNVTGVGDSDFMLEWNDMPRTSYFHRSTKWRYHHVCTCVAAILFGALTIHWILQQRHHSP</sequence>
<feature type="domain" description="RING-CH-type" evidence="5">
    <location>
        <begin position="42"/>
        <end position="107"/>
    </location>
</feature>
<evidence type="ECO:0000256" key="3">
    <source>
        <dbReference type="ARBA" id="ARBA00022833"/>
    </source>
</evidence>
<evidence type="ECO:0000259" key="5">
    <source>
        <dbReference type="PROSITE" id="PS51292"/>
    </source>
</evidence>
<keyword evidence="6" id="KW-1185">Reference proteome</keyword>
<dbReference type="Pfam" id="PF12906">
    <property type="entry name" value="RINGv"/>
    <property type="match status" value="1"/>
</dbReference>
<keyword evidence="1" id="KW-0479">Metal-binding</keyword>
<dbReference type="RefSeq" id="XP_010921068.1">
    <property type="nucleotide sequence ID" value="XM_010922766.3"/>
</dbReference>
<dbReference type="SMART" id="SM00744">
    <property type="entry name" value="RINGv"/>
    <property type="match status" value="1"/>
</dbReference>